<proteinExistence type="predicted"/>
<evidence type="ECO:0000313" key="5">
    <source>
        <dbReference type="Proteomes" id="UP000254802"/>
    </source>
</evidence>
<comment type="catalytic activity">
    <reaction evidence="3">
        <text>O-acetyl-L-serine + hydrogen sulfide = L-cysteine + acetate</text>
        <dbReference type="Rhea" id="RHEA:14829"/>
        <dbReference type="ChEBI" id="CHEBI:29919"/>
        <dbReference type="ChEBI" id="CHEBI:30089"/>
        <dbReference type="ChEBI" id="CHEBI:35235"/>
        <dbReference type="ChEBI" id="CHEBI:58340"/>
        <dbReference type="EC" id="2.5.1.47"/>
    </reaction>
</comment>
<dbReference type="Gene3D" id="3.40.50.1100">
    <property type="match status" value="1"/>
</dbReference>
<organism evidence="4 5">
    <name type="scientific">Mannheimia haemolytica</name>
    <name type="common">Pasteurella haemolytica</name>
    <dbReference type="NCBI Taxonomy" id="75985"/>
    <lineage>
        <taxon>Bacteria</taxon>
        <taxon>Pseudomonadati</taxon>
        <taxon>Pseudomonadota</taxon>
        <taxon>Gammaproteobacteria</taxon>
        <taxon>Pasteurellales</taxon>
        <taxon>Pasteurellaceae</taxon>
        <taxon>Mannheimia</taxon>
    </lineage>
</organism>
<reference evidence="4 5" key="1">
    <citation type="submission" date="2018-06" db="EMBL/GenBank/DDBJ databases">
        <authorList>
            <consortium name="Pathogen Informatics"/>
            <person name="Doyle S."/>
        </authorList>
    </citation>
    <scope>NUCLEOTIDE SEQUENCE [LARGE SCALE GENOMIC DNA]</scope>
    <source>
        <strain evidence="4 5">NCTC10638</strain>
    </source>
</reference>
<keyword evidence="4" id="KW-0808">Transferase</keyword>
<dbReference type="InterPro" id="IPR050214">
    <property type="entry name" value="Cys_Synth/Cystath_Beta-Synth"/>
</dbReference>
<dbReference type="AlphaFoldDB" id="A0A378N7T6"/>
<dbReference type="InterPro" id="IPR036052">
    <property type="entry name" value="TrpB-like_PALP_sf"/>
</dbReference>
<evidence type="ECO:0000313" key="4">
    <source>
        <dbReference type="EMBL" id="STY64514.1"/>
    </source>
</evidence>
<evidence type="ECO:0000256" key="3">
    <source>
        <dbReference type="ARBA" id="ARBA00047931"/>
    </source>
</evidence>
<dbReference type="PANTHER" id="PTHR10314">
    <property type="entry name" value="CYSTATHIONINE BETA-SYNTHASE"/>
    <property type="match status" value="1"/>
</dbReference>
<evidence type="ECO:0000256" key="1">
    <source>
        <dbReference type="ARBA" id="ARBA00004962"/>
    </source>
</evidence>
<evidence type="ECO:0000256" key="2">
    <source>
        <dbReference type="ARBA" id="ARBA00012681"/>
    </source>
</evidence>
<dbReference type="EMBL" id="UGPN01000002">
    <property type="protein sequence ID" value="STY64514.1"/>
    <property type="molecule type" value="Genomic_DNA"/>
</dbReference>
<dbReference type="GO" id="GO:0004124">
    <property type="term" value="F:cysteine synthase activity"/>
    <property type="evidence" value="ECO:0007669"/>
    <property type="project" value="UniProtKB-EC"/>
</dbReference>
<gene>
    <name evidence="4" type="primary">cysK_4</name>
    <name evidence="4" type="ORF">NCTC10638_03696</name>
</gene>
<accession>A0A378N7T6</accession>
<dbReference type="SUPFAM" id="SSF53686">
    <property type="entry name" value="Tryptophan synthase beta subunit-like PLP-dependent enzymes"/>
    <property type="match status" value="1"/>
</dbReference>
<name>A0A378N7T6_MANHA</name>
<protein>
    <recommendedName>
        <fullName evidence="2">cysteine synthase</fullName>
        <ecNumber evidence="2">2.5.1.47</ecNumber>
    </recommendedName>
</protein>
<sequence length="55" mass="5676">MAEEGILGGISSGAAVAAADRIAKLPEFADKLIVVILPSASERYLSTLLFEGIEA</sequence>
<comment type="pathway">
    <text evidence="1">Amino-acid biosynthesis; L-cysteine biosynthesis; L-cysteine from L-serine: step 2/2.</text>
</comment>
<dbReference type="Proteomes" id="UP000254802">
    <property type="component" value="Unassembled WGS sequence"/>
</dbReference>
<dbReference type="EC" id="2.5.1.47" evidence="2"/>